<protein>
    <submittedName>
        <fullName evidence="2">Uncharacterized protein</fullName>
    </submittedName>
</protein>
<dbReference type="VEuPathDB" id="FungiDB:BTJ68_10713"/>
<evidence type="ECO:0000313" key="2">
    <source>
        <dbReference type="EMBL" id="OTA25075.1"/>
    </source>
</evidence>
<gene>
    <name evidence="2" type="ORF">BTJ68_10713</name>
</gene>
<feature type="compositionally biased region" description="Basic residues" evidence="1">
    <location>
        <begin position="492"/>
        <end position="517"/>
    </location>
</feature>
<evidence type="ECO:0000256" key="1">
    <source>
        <dbReference type="SAM" id="MobiDB-lite"/>
    </source>
</evidence>
<dbReference type="EMBL" id="MUNK01000217">
    <property type="protein sequence ID" value="OTA25075.1"/>
    <property type="molecule type" value="Genomic_DNA"/>
</dbReference>
<organism evidence="2 3">
    <name type="scientific">Hortaea werneckii EXF-2000</name>
    <dbReference type="NCBI Taxonomy" id="1157616"/>
    <lineage>
        <taxon>Eukaryota</taxon>
        <taxon>Fungi</taxon>
        <taxon>Dikarya</taxon>
        <taxon>Ascomycota</taxon>
        <taxon>Pezizomycotina</taxon>
        <taxon>Dothideomycetes</taxon>
        <taxon>Dothideomycetidae</taxon>
        <taxon>Mycosphaerellales</taxon>
        <taxon>Teratosphaeriaceae</taxon>
        <taxon>Hortaea</taxon>
    </lineage>
</organism>
<reference evidence="2 3" key="1">
    <citation type="submission" date="2017-01" db="EMBL/GenBank/DDBJ databases">
        <title>The recent genome duplication of the halophilic yeast Hortaea werneckii: insights from long-read sequencing.</title>
        <authorList>
            <person name="Sinha S."/>
            <person name="Flibotte S."/>
            <person name="Neira M."/>
            <person name="Lenassi M."/>
            <person name="Gostincar C."/>
            <person name="Stajich J.E."/>
            <person name="Nislow C.E."/>
        </authorList>
    </citation>
    <scope>NUCLEOTIDE SEQUENCE [LARGE SCALE GENOMIC DNA]</scope>
    <source>
        <strain evidence="2 3">EXF-2000</strain>
    </source>
</reference>
<dbReference type="OrthoDB" id="10619614at2759"/>
<keyword evidence="3" id="KW-1185">Reference proteome</keyword>
<dbReference type="AlphaFoldDB" id="A0A1Z5SW87"/>
<accession>A0A1Z5SW87</accession>
<feature type="compositionally biased region" description="Acidic residues" evidence="1">
    <location>
        <begin position="475"/>
        <end position="486"/>
    </location>
</feature>
<name>A0A1Z5SW87_HORWE</name>
<sequence length="517" mass="57457">MAPPLPEDLPASALPVSAMLFKADTDIQIFTNDGAKEIGEYSTTTQTAGLPVDVWVWFGPKYSKFSSDGIRVVARSGDNDAQTYLIRYTERNGHCKWHRLPGLCVQRPSGEWVYDPYRMTPQHPNYDREKHEGLERPLLYDPKHLYRLEFTLIKFKKPPQAGSQSGSTDGQDSFMRILVDREQSESEVVVAKPHELNALGGKDGGTTYRDLVNAAGHESAPAPSQLAHRPAFPATGRANAQHYPPSEMPGAPPGGYYGHAAPLSNFSQPAGVYGQAYLPYGRPPQQYRYNFDYPRVGNEEIPPASEPAPGQQALADFNGRAHMHGLPTHGRHLGMPLTRGEETPLRSEMTPRQQSRVPSTGRDPAPGRPMHETQPSQYDQYGRPIYGYEGVHSEYERRRGRRAPRNTQSTALRNTREAGNGGLPAPPAGQPASRARQHDRRREDQRTSLALPASQNAGPPPNMPGAAVETIVIKEEEESEEEEGPGEEWAPNKRRAPKKRRVPKKRKAGRRKKTTLI</sequence>
<dbReference type="InParanoid" id="A0A1Z5SW87"/>
<comment type="caution">
    <text evidence="2">The sequence shown here is derived from an EMBL/GenBank/DDBJ whole genome shotgun (WGS) entry which is preliminary data.</text>
</comment>
<feature type="region of interest" description="Disordered" evidence="1">
    <location>
        <begin position="321"/>
        <end position="517"/>
    </location>
</feature>
<evidence type="ECO:0000313" key="3">
    <source>
        <dbReference type="Proteomes" id="UP000194280"/>
    </source>
</evidence>
<proteinExistence type="predicted"/>
<dbReference type="Proteomes" id="UP000194280">
    <property type="component" value="Unassembled WGS sequence"/>
</dbReference>